<feature type="transmembrane region" description="Helical" evidence="1">
    <location>
        <begin position="112"/>
        <end position="132"/>
    </location>
</feature>
<feature type="transmembrane region" description="Helical" evidence="1">
    <location>
        <begin position="144"/>
        <end position="163"/>
    </location>
</feature>
<protein>
    <submittedName>
        <fullName evidence="2">Uncharacterized protein</fullName>
    </submittedName>
</protein>
<dbReference type="RefSeq" id="WP_248353990.1">
    <property type="nucleotide sequence ID" value="NZ_AP025591.1"/>
</dbReference>
<dbReference type="Proteomes" id="UP001162891">
    <property type="component" value="Chromosome"/>
</dbReference>
<evidence type="ECO:0000313" key="3">
    <source>
        <dbReference type="Proteomes" id="UP001162891"/>
    </source>
</evidence>
<feature type="transmembrane region" description="Helical" evidence="1">
    <location>
        <begin position="81"/>
        <end position="100"/>
    </location>
</feature>
<gene>
    <name evidence="2" type="ORF">AMOR_43060</name>
</gene>
<organism evidence="2 3">
    <name type="scientific">Anaeromyxobacter oryzae</name>
    <dbReference type="NCBI Taxonomy" id="2918170"/>
    <lineage>
        <taxon>Bacteria</taxon>
        <taxon>Pseudomonadati</taxon>
        <taxon>Myxococcota</taxon>
        <taxon>Myxococcia</taxon>
        <taxon>Myxococcales</taxon>
        <taxon>Cystobacterineae</taxon>
        <taxon>Anaeromyxobacteraceae</taxon>
        <taxon>Anaeromyxobacter</taxon>
    </lineage>
</organism>
<keyword evidence="1" id="KW-0812">Transmembrane</keyword>
<sequence length="186" mass="20035">MTLGRRTTRWRWLLSATVVALVAVNTLDVPLSVPRMRALAGGQTILDLRLGYGPDDAYRLLDALGAAGRHAYLRMLWTVDLALPALFSGFLWSAVGAGALRRSRCATLLPAVADYLENATITALLLGYPARWNAVARLAGASTVAKHALYMASLAVAIGGAVVERRRTRAREALPPAVHRPTQEIP</sequence>
<dbReference type="EMBL" id="AP025591">
    <property type="protein sequence ID" value="BDG05310.1"/>
    <property type="molecule type" value="Genomic_DNA"/>
</dbReference>
<keyword evidence="1" id="KW-0472">Membrane</keyword>
<evidence type="ECO:0000313" key="2">
    <source>
        <dbReference type="EMBL" id="BDG05310.1"/>
    </source>
</evidence>
<proteinExistence type="predicted"/>
<evidence type="ECO:0000256" key="1">
    <source>
        <dbReference type="SAM" id="Phobius"/>
    </source>
</evidence>
<keyword evidence="3" id="KW-1185">Reference proteome</keyword>
<accession>A0ABM7X0T0</accession>
<reference evidence="3" key="1">
    <citation type="journal article" date="2022" name="Int. J. Syst. Evol. Microbiol.">
        <title>Anaeromyxobacter oryzae sp. nov., Anaeromyxobacter diazotrophicus sp. nov. and Anaeromyxobacter paludicola sp. nov., isolated from paddy soils.</title>
        <authorList>
            <person name="Itoh H."/>
            <person name="Xu Z."/>
            <person name="Mise K."/>
            <person name="Masuda Y."/>
            <person name="Ushijima N."/>
            <person name="Hayakawa C."/>
            <person name="Shiratori Y."/>
            <person name="Senoo K."/>
        </authorList>
    </citation>
    <scope>NUCLEOTIDE SEQUENCE [LARGE SCALE GENOMIC DNA]</scope>
    <source>
        <strain evidence="3">Red232</strain>
    </source>
</reference>
<keyword evidence="1" id="KW-1133">Transmembrane helix</keyword>
<name>A0ABM7X0T0_9BACT</name>